<organism evidence="2 3">
    <name type="scientific">Acrodontium crateriforme</name>
    <dbReference type="NCBI Taxonomy" id="150365"/>
    <lineage>
        <taxon>Eukaryota</taxon>
        <taxon>Fungi</taxon>
        <taxon>Dikarya</taxon>
        <taxon>Ascomycota</taxon>
        <taxon>Pezizomycotina</taxon>
        <taxon>Dothideomycetes</taxon>
        <taxon>Dothideomycetidae</taxon>
        <taxon>Mycosphaerellales</taxon>
        <taxon>Teratosphaeriaceae</taxon>
        <taxon>Acrodontium</taxon>
    </lineage>
</organism>
<gene>
    <name evidence="2" type="ORF">R9X50_00372500</name>
</gene>
<feature type="region of interest" description="Disordered" evidence="1">
    <location>
        <begin position="76"/>
        <end position="157"/>
    </location>
</feature>
<dbReference type="PANTHER" id="PTHR37012:SF7">
    <property type="entry name" value="B-ZIP TRANSCRIPTION FACTOR (EUROFUNG)-RELATED"/>
    <property type="match status" value="1"/>
</dbReference>
<dbReference type="AlphaFoldDB" id="A0AAQ3R4G4"/>
<feature type="compositionally biased region" description="Polar residues" evidence="1">
    <location>
        <begin position="131"/>
        <end position="157"/>
    </location>
</feature>
<keyword evidence="3" id="KW-1185">Reference proteome</keyword>
<accession>A0AAQ3R4G4</accession>
<sequence length="495" mass="56278">MSARTNRRGASVAAGGEKAWASGRVLTPEQRARKQEVDRRANRVLKKEVQERLSLLESRVLQLERMCPGITVDLLKDREPDAQSAVTDTTQHDDRHSSRASLGDWPHAQNTNGFHGMPPIWNDPPNIWPMSISSSERINNGSTSTTTSFEGIDPNDTTHAWANGNAHSASEEMSSFAFVRDYGSVAIPPTIIATPAVHEFSYSPKHDDLFTTARLKPNGREITSTLSKLVTFVRSIPANQICFDDQCNQDLLVTAIVKGWDYSLARFQQKCPLWTVLQLVDLSLFRFCNLVERLSVLRILHKMYLFEVGTRLNGVEGPLPAWYKPQPSQQLVSHEPVIDHLAWPKLRAHLILSENNVLTNRFWEQVVRNFRFAWNDHPLSSIHFEPSTSTYRLSPIFESAIHNVQNWRMDLPFLNYFPHLANDIQPAIYMPLTTIMPSFGLPERAMTDRKFLQQGFNNSSLDFMVPGNEEDDDVPTIQDVAWHQQPRGTHRHSVV</sequence>
<dbReference type="PANTHER" id="PTHR37012">
    <property type="entry name" value="B-ZIP TRANSCRIPTION FACTOR (EUROFUNG)-RELATED"/>
    <property type="match status" value="1"/>
</dbReference>
<feature type="region of interest" description="Disordered" evidence="1">
    <location>
        <begin position="1"/>
        <end position="39"/>
    </location>
</feature>
<feature type="compositionally biased region" description="Basic and acidic residues" evidence="1">
    <location>
        <begin position="30"/>
        <end position="39"/>
    </location>
</feature>
<evidence type="ECO:0000313" key="3">
    <source>
        <dbReference type="Proteomes" id="UP001303373"/>
    </source>
</evidence>
<evidence type="ECO:0000313" key="2">
    <source>
        <dbReference type="EMBL" id="WPH00891.1"/>
    </source>
</evidence>
<proteinExistence type="predicted"/>
<name>A0AAQ3R4G4_9PEZI</name>
<reference evidence="2 3" key="1">
    <citation type="submission" date="2023-11" db="EMBL/GenBank/DDBJ databases">
        <title>An acidophilic fungus is an integral part of prey digestion in a carnivorous sundew plant.</title>
        <authorList>
            <person name="Tsai I.J."/>
        </authorList>
    </citation>
    <scope>NUCLEOTIDE SEQUENCE [LARGE SCALE GENOMIC DNA]</scope>
    <source>
        <strain evidence="2">169a</strain>
    </source>
</reference>
<evidence type="ECO:0000256" key="1">
    <source>
        <dbReference type="SAM" id="MobiDB-lite"/>
    </source>
</evidence>
<evidence type="ECO:0008006" key="4">
    <source>
        <dbReference type="Google" id="ProtNLM"/>
    </source>
</evidence>
<protein>
    <recommendedName>
        <fullName evidence="4">BZIP domain-containing protein</fullName>
    </recommendedName>
</protein>
<dbReference type="Pfam" id="PF11905">
    <property type="entry name" value="DUF3425"/>
    <property type="match status" value="1"/>
</dbReference>
<dbReference type="EMBL" id="CP138584">
    <property type="protein sequence ID" value="WPH00891.1"/>
    <property type="molecule type" value="Genomic_DNA"/>
</dbReference>
<dbReference type="Proteomes" id="UP001303373">
    <property type="component" value="Chromosome 5"/>
</dbReference>
<dbReference type="InterPro" id="IPR021833">
    <property type="entry name" value="DUF3425"/>
</dbReference>
<feature type="compositionally biased region" description="Low complexity" evidence="1">
    <location>
        <begin position="117"/>
        <end position="130"/>
    </location>
</feature>